<reference evidence="1" key="1">
    <citation type="submission" date="2014-11" db="EMBL/GenBank/DDBJ databases">
        <authorList>
            <person name="Amaro Gonzalez C."/>
        </authorList>
    </citation>
    <scope>NUCLEOTIDE SEQUENCE</scope>
</reference>
<accession>A0A0E9WH58</accession>
<reference evidence="1" key="2">
    <citation type="journal article" date="2015" name="Fish Shellfish Immunol.">
        <title>Early steps in the European eel (Anguilla anguilla)-Vibrio vulnificus interaction in the gills: Role of the RtxA13 toxin.</title>
        <authorList>
            <person name="Callol A."/>
            <person name="Pajuelo D."/>
            <person name="Ebbesson L."/>
            <person name="Teles M."/>
            <person name="MacKenzie S."/>
            <person name="Amaro C."/>
        </authorList>
    </citation>
    <scope>NUCLEOTIDE SEQUENCE</scope>
</reference>
<sequence>MSSCSLTGICCNICFVNSDRVSCPVFASWYAQLCSYSEVTCDICEVTEGFY</sequence>
<proteinExistence type="predicted"/>
<evidence type="ECO:0000313" key="1">
    <source>
        <dbReference type="EMBL" id="JAH89712.1"/>
    </source>
</evidence>
<name>A0A0E9WH58_ANGAN</name>
<dbReference type="AlphaFoldDB" id="A0A0E9WH58"/>
<protein>
    <submittedName>
        <fullName evidence="1">Uncharacterized protein</fullName>
    </submittedName>
</protein>
<dbReference type="EMBL" id="GBXM01018865">
    <property type="protein sequence ID" value="JAH89712.1"/>
    <property type="molecule type" value="Transcribed_RNA"/>
</dbReference>
<organism evidence="1">
    <name type="scientific">Anguilla anguilla</name>
    <name type="common">European freshwater eel</name>
    <name type="synonym">Muraena anguilla</name>
    <dbReference type="NCBI Taxonomy" id="7936"/>
    <lineage>
        <taxon>Eukaryota</taxon>
        <taxon>Metazoa</taxon>
        <taxon>Chordata</taxon>
        <taxon>Craniata</taxon>
        <taxon>Vertebrata</taxon>
        <taxon>Euteleostomi</taxon>
        <taxon>Actinopterygii</taxon>
        <taxon>Neopterygii</taxon>
        <taxon>Teleostei</taxon>
        <taxon>Anguilliformes</taxon>
        <taxon>Anguillidae</taxon>
        <taxon>Anguilla</taxon>
    </lineage>
</organism>